<organism evidence="5">
    <name type="scientific">Caldiarchaeum subterraneum</name>
    <dbReference type="NCBI Taxonomy" id="311458"/>
    <lineage>
        <taxon>Archaea</taxon>
        <taxon>Nitrososphaerota</taxon>
        <taxon>Candidatus Caldarchaeales</taxon>
        <taxon>Candidatus Caldarchaeaceae</taxon>
        <taxon>Candidatus Caldarchaeum</taxon>
    </lineage>
</organism>
<dbReference type="GO" id="GO:0008168">
    <property type="term" value="F:methyltransferase activity"/>
    <property type="evidence" value="ECO:0007669"/>
    <property type="project" value="UniProtKB-KW"/>
</dbReference>
<dbReference type="Pfam" id="PF01980">
    <property type="entry name" value="TrmO_N"/>
    <property type="match status" value="1"/>
</dbReference>
<dbReference type="AlphaFoldDB" id="A0A7C4E3F7"/>
<dbReference type="CDD" id="cd09281">
    <property type="entry name" value="UPF0066"/>
    <property type="match status" value="1"/>
</dbReference>
<evidence type="ECO:0000313" key="6">
    <source>
        <dbReference type="EMBL" id="HHN52619.1"/>
    </source>
</evidence>
<evidence type="ECO:0000256" key="2">
    <source>
        <dbReference type="ARBA" id="ARBA00033753"/>
    </source>
</evidence>
<dbReference type="EMBL" id="DTCM01000009">
    <property type="protein sequence ID" value="HGL40172.1"/>
    <property type="molecule type" value="Genomic_DNA"/>
</dbReference>
<keyword evidence="1" id="KW-0949">S-adenosyl-L-methionine</keyword>
<feature type="domain" description="TsaA-like" evidence="3">
    <location>
        <begin position="3"/>
        <end position="142"/>
    </location>
</feature>
<proteinExistence type="inferred from homology"/>
<name>A0A7C4E3F7_CALS0</name>
<reference evidence="5" key="1">
    <citation type="journal article" date="2020" name="mSystems">
        <title>Genome- and Community-Level Interaction Insights into Carbon Utilization and Element Cycling Functions of Hydrothermarchaeota in Hydrothermal Sediment.</title>
        <authorList>
            <person name="Zhou Z."/>
            <person name="Liu Y."/>
            <person name="Xu W."/>
            <person name="Pan J."/>
            <person name="Luo Z.H."/>
            <person name="Li M."/>
        </authorList>
    </citation>
    <scope>NUCLEOTIDE SEQUENCE [LARGE SCALE GENOMIC DNA]</scope>
    <source>
        <strain evidence="6">SpSt-1073</strain>
        <strain evidence="5">SpSt-613</strain>
        <strain evidence="4">SpSt-669</strain>
    </source>
</reference>
<dbReference type="PANTHER" id="PTHR12818:SF0">
    <property type="entry name" value="TRNA (ADENINE(37)-N6)-METHYLTRANSFERASE"/>
    <property type="match status" value="1"/>
</dbReference>
<evidence type="ECO:0000313" key="4">
    <source>
        <dbReference type="EMBL" id="HGL40172.1"/>
    </source>
</evidence>
<dbReference type="SUPFAM" id="SSF118196">
    <property type="entry name" value="YaeB-like"/>
    <property type="match status" value="1"/>
</dbReference>
<dbReference type="InterPro" id="IPR040372">
    <property type="entry name" value="YaeB-like"/>
</dbReference>
<evidence type="ECO:0000259" key="3">
    <source>
        <dbReference type="PROSITE" id="PS51668"/>
    </source>
</evidence>
<keyword evidence="5" id="KW-0489">Methyltransferase</keyword>
<comment type="similarity">
    <text evidence="2">Belongs to the tRNA methyltransferase O family.</text>
</comment>
<dbReference type="InterPro" id="IPR023370">
    <property type="entry name" value="TrmO-like_N"/>
</dbReference>
<accession>A0A7C4E3F7</accession>
<evidence type="ECO:0000256" key="1">
    <source>
        <dbReference type="ARBA" id="ARBA00022691"/>
    </source>
</evidence>
<comment type="caution">
    <text evidence="5">The sequence shown here is derived from an EMBL/GenBank/DDBJ whole genome shotgun (WGS) entry which is preliminary data.</text>
</comment>
<protein>
    <submittedName>
        <fullName evidence="5">tRNA (N6-threonylcarbamoyladenosine(37)-N6)-methyltransferase TrmO</fullName>
    </submittedName>
</protein>
<dbReference type="Gene3D" id="2.40.30.70">
    <property type="entry name" value="YaeB-like"/>
    <property type="match status" value="1"/>
</dbReference>
<dbReference type="GO" id="GO:0032259">
    <property type="term" value="P:methylation"/>
    <property type="evidence" value="ECO:0007669"/>
    <property type="project" value="UniProtKB-KW"/>
</dbReference>
<gene>
    <name evidence="5" type="primary">tsaA</name>
    <name evidence="6" type="ORF">ENM30_04820</name>
    <name evidence="5" type="ORF">ENT82_07855</name>
    <name evidence="4" type="ORF">ENU43_00665</name>
</gene>
<dbReference type="InterPro" id="IPR036413">
    <property type="entry name" value="YaeB-like_sf"/>
</dbReference>
<evidence type="ECO:0000313" key="5">
    <source>
        <dbReference type="EMBL" id="HGN91016.1"/>
    </source>
</evidence>
<sequence>MEFKVVGYVHVDFDDEYVKQNAGAVPGRVEILPEYEEALDGVEKYTHIFIIAVFHKSKPEYRSLLKVKPRRLLRMGLREDELPTLGVFSTDSPVRPNPIALTLVKLVRRERNVLFVEGLDLFDGTPVIDIKPYRPDYRAENYGYPDWVKLDARASI</sequence>
<dbReference type="PROSITE" id="PS51668">
    <property type="entry name" value="TSAA_2"/>
    <property type="match status" value="1"/>
</dbReference>
<dbReference type="EMBL" id="DRXG01000107">
    <property type="protein sequence ID" value="HHN52619.1"/>
    <property type="molecule type" value="Genomic_DNA"/>
</dbReference>
<dbReference type="NCBIfam" id="TIGR00104">
    <property type="entry name" value="tRNA_TsaA"/>
    <property type="match status" value="1"/>
</dbReference>
<dbReference type="PANTHER" id="PTHR12818">
    <property type="entry name" value="TRNA (ADENINE(37)-N6)-METHYLTRANSFERASE"/>
    <property type="match status" value="1"/>
</dbReference>
<keyword evidence="5" id="KW-0808">Transferase</keyword>
<dbReference type="EMBL" id="DTAD01000084">
    <property type="protein sequence ID" value="HGN91016.1"/>
    <property type="molecule type" value="Genomic_DNA"/>
</dbReference>
<dbReference type="InterPro" id="IPR036414">
    <property type="entry name" value="YaeB_N_sf"/>
</dbReference>